<dbReference type="Pfam" id="PF13899">
    <property type="entry name" value="Thioredoxin_7"/>
    <property type="match status" value="1"/>
</dbReference>
<dbReference type="AlphaFoldDB" id="A0A1N6XHA5"/>
<evidence type="ECO:0000256" key="1">
    <source>
        <dbReference type="ARBA" id="ARBA00022729"/>
    </source>
</evidence>
<keyword evidence="1 2" id="KW-0732">Signal</keyword>
<dbReference type="RefSeq" id="WP_076422056.1">
    <property type="nucleotide sequence ID" value="NZ_FTNM01000002.1"/>
</dbReference>
<dbReference type="SUPFAM" id="SSF52833">
    <property type="entry name" value="Thioredoxin-like"/>
    <property type="match status" value="1"/>
</dbReference>
<evidence type="ECO:0000313" key="5">
    <source>
        <dbReference type="Proteomes" id="UP000185924"/>
    </source>
</evidence>
<keyword evidence="5" id="KW-1185">Reference proteome</keyword>
<feature type="chain" id="PRO_5012952666" evidence="2">
    <location>
        <begin position="23"/>
        <end position="156"/>
    </location>
</feature>
<dbReference type="PANTHER" id="PTHR15337">
    <property type="entry name" value="ANTERIOR GRADIENT PROTEIN-RELATED"/>
    <property type="match status" value="1"/>
</dbReference>
<protein>
    <submittedName>
        <fullName evidence="4">Thioredoxin-related protein</fullName>
    </submittedName>
</protein>
<dbReference type="InterPro" id="IPR013766">
    <property type="entry name" value="Thioredoxin_domain"/>
</dbReference>
<feature type="signal peptide" evidence="2">
    <location>
        <begin position="1"/>
        <end position="22"/>
    </location>
</feature>
<dbReference type="InterPro" id="IPR051099">
    <property type="entry name" value="AGR/TXD"/>
</dbReference>
<proteinExistence type="predicted"/>
<dbReference type="STRING" id="1077936.SAMN05421545_2143"/>
<sequence length="156" mass="18079">MKRVLSFALLWLVLPFSHSVNAQNTADGVKWEHRFEEAARQAATGHKPILMVFAGSDWCKPCILLRKEVWDTPAFRDYAKEHFVLLELDFPRFKKNQLPEEQKKYNEQLADRYNQEGLFPLVVLTDEKGNVLGKTGYQAGGPDKYIPHLEQLLHQK</sequence>
<reference evidence="5" key="1">
    <citation type="submission" date="2017-01" db="EMBL/GenBank/DDBJ databases">
        <authorList>
            <person name="Varghese N."/>
            <person name="Submissions S."/>
        </authorList>
    </citation>
    <scope>NUCLEOTIDE SEQUENCE [LARGE SCALE GENOMIC DNA]</scope>
    <source>
        <strain evidence="5">DM9</strain>
    </source>
</reference>
<gene>
    <name evidence="4" type="ORF">SAMN05421545_2143</name>
</gene>
<organism evidence="4 5">
    <name type="scientific">Pontibacter lucknowensis</name>
    <dbReference type="NCBI Taxonomy" id="1077936"/>
    <lineage>
        <taxon>Bacteria</taxon>
        <taxon>Pseudomonadati</taxon>
        <taxon>Bacteroidota</taxon>
        <taxon>Cytophagia</taxon>
        <taxon>Cytophagales</taxon>
        <taxon>Hymenobacteraceae</taxon>
        <taxon>Pontibacter</taxon>
    </lineage>
</organism>
<evidence type="ECO:0000256" key="2">
    <source>
        <dbReference type="SAM" id="SignalP"/>
    </source>
</evidence>
<accession>A0A1N6XHA5</accession>
<feature type="domain" description="Thioredoxin" evidence="3">
    <location>
        <begin position="11"/>
        <end position="154"/>
    </location>
</feature>
<dbReference type="Proteomes" id="UP000185924">
    <property type="component" value="Unassembled WGS sequence"/>
</dbReference>
<evidence type="ECO:0000259" key="3">
    <source>
        <dbReference type="PROSITE" id="PS51352"/>
    </source>
</evidence>
<dbReference type="PROSITE" id="PS51352">
    <property type="entry name" value="THIOREDOXIN_2"/>
    <property type="match status" value="1"/>
</dbReference>
<dbReference type="PANTHER" id="PTHR15337:SF11">
    <property type="entry name" value="THIOREDOXIN DOMAIN-CONTAINING PROTEIN"/>
    <property type="match status" value="1"/>
</dbReference>
<dbReference type="InterPro" id="IPR036249">
    <property type="entry name" value="Thioredoxin-like_sf"/>
</dbReference>
<dbReference type="EMBL" id="FTNM01000002">
    <property type="protein sequence ID" value="SIR01738.1"/>
    <property type="molecule type" value="Genomic_DNA"/>
</dbReference>
<evidence type="ECO:0000313" key="4">
    <source>
        <dbReference type="EMBL" id="SIR01738.1"/>
    </source>
</evidence>
<name>A0A1N6XHA5_9BACT</name>
<dbReference type="Gene3D" id="3.40.30.10">
    <property type="entry name" value="Glutaredoxin"/>
    <property type="match status" value="1"/>
</dbReference>